<evidence type="ECO:0000259" key="2">
    <source>
        <dbReference type="Pfam" id="PF07563"/>
    </source>
</evidence>
<protein>
    <submittedName>
        <fullName evidence="3">YdhK family protein</fullName>
    </submittedName>
</protein>
<dbReference type="EMBL" id="JBHTCT010000035">
    <property type="protein sequence ID" value="MFC7365996.1"/>
    <property type="molecule type" value="Genomic_DNA"/>
</dbReference>
<dbReference type="Proteomes" id="UP001596483">
    <property type="component" value="Unassembled WGS sequence"/>
</dbReference>
<gene>
    <name evidence="3" type="ORF">ACFQQH_12790</name>
</gene>
<evidence type="ECO:0000256" key="1">
    <source>
        <dbReference type="SAM" id="MobiDB-lite"/>
    </source>
</evidence>
<proteinExistence type="predicted"/>
<feature type="compositionally biased region" description="Polar residues" evidence="1">
    <location>
        <begin position="45"/>
        <end position="69"/>
    </location>
</feature>
<feature type="domain" description="DUF1541" evidence="2">
    <location>
        <begin position="85"/>
        <end position="136"/>
    </location>
</feature>
<dbReference type="InterPro" id="IPR011438">
    <property type="entry name" value="DUF1541"/>
</dbReference>
<dbReference type="Pfam" id="PF07563">
    <property type="entry name" value="DUF1541"/>
    <property type="match status" value="2"/>
</dbReference>
<organism evidence="3 4">
    <name type="scientific">Bhargavaea changchunensis</name>
    <dbReference type="NCBI Taxonomy" id="2134037"/>
    <lineage>
        <taxon>Bacteria</taxon>
        <taxon>Bacillati</taxon>
        <taxon>Bacillota</taxon>
        <taxon>Bacilli</taxon>
        <taxon>Bacillales</taxon>
        <taxon>Caryophanaceae</taxon>
        <taxon>Bhargavaea</taxon>
    </lineage>
</organism>
<feature type="domain" description="DUF1541" evidence="2">
    <location>
        <begin position="149"/>
        <end position="200"/>
    </location>
</feature>
<feature type="region of interest" description="Disordered" evidence="1">
    <location>
        <begin position="24"/>
        <end position="77"/>
    </location>
</feature>
<sequence>MNLLKWKTAVAAGTLVLLLAGCQSDDTEPKEDAAQQTEQTDKNTEQPAQEESSENDGSQDSHAMHSSSGEVPEGLKEAENPTFRVGSTAMMHADHMPGMNGVEATISGAFETTAYSVTYTPTDGGEPVKDHKWVVHEELENPGEAPLEPGTEVTLLADHMPGMKGATATVDSAEQTTVYMVDFIPSDSNEEVKNHKWVTEEELSEE</sequence>
<evidence type="ECO:0000313" key="4">
    <source>
        <dbReference type="Proteomes" id="UP001596483"/>
    </source>
</evidence>
<evidence type="ECO:0000313" key="3">
    <source>
        <dbReference type="EMBL" id="MFC7365996.1"/>
    </source>
</evidence>
<dbReference type="RefSeq" id="WP_157293856.1">
    <property type="nucleotide sequence ID" value="NZ_JBHTCT010000035.1"/>
</dbReference>
<keyword evidence="4" id="KW-1185">Reference proteome</keyword>
<comment type="caution">
    <text evidence="3">The sequence shown here is derived from an EMBL/GenBank/DDBJ whole genome shotgun (WGS) entry which is preliminary data.</text>
</comment>
<accession>A0ABW2NIV1</accession>
<dbReference type="Gene3D" id="2.30.30.1210">
    <property type="entry name" value="Domain of unknown function DUF1541"/>
    <property type="match status" value="1"/>
</dbReference>
<name>A0ABW2NIV1_9BACL</name>
<dbReference type="PROSITE" id="PS51257">
    <property type="entry name" value="PROKAR_LIPOPROTEIN"/>
    <property type="match status" value="1"/>
</dbReference>
<reference evidence="4" key="1">
    <citation type="journal article" date="2019" name="Int. J. Syst. Evol. Microbiol.">
        <title>The Global Catalogue of Microorganisms (GCM) 10K type strain sequencing project: providing services to taxonomists for standard genome sequencing and annotation.</title>
        <authorList>
            <consortium name="The Broad Institute Genomics Platform"/>
            <consortium name="The Broad Institute Genome Sequencing Center for Infectious Disease"/>
            <person name="Wu L."/>
            <person name="Ma J."/>
        </authorList>
    </citation>
    <scope>NUCLEOTIDE SEQUENCE [LARGE SCALE GENOMIC DNA]</scope>
    <source>
        <strain evidence="4">JCM 4738</strain>
    </source>
</reference>